<accession>A0A429G6V3</accession>
<dbReference type="Proteomes" id="UP000278149">
    <property type="component" value="Unassembled WGS sequence"/>
</dbReference>
<dbReference type="InterPro" id="IPR037997">
    <property type="entry name" value="Dgk1-like"/>
</dbReference>
<evidence type="ECO:0000256" key="1">
    <source>
        <dbReference type="SAM" id="Phobius"/>
    </source>
</evidence>
<feature type="transmembrane region" description="Helical" evidence="1">
    <location>
        <begin position="34"/>
        <end position="52"/>
    </location>
</feature>
<keyword evidence="1" id="KW-1133">Transmembrane helix</keyword>
<dbReference type="AlphaFoldDB" id="A0A429G6V3"/>
<feature type="transmembrane region" description="Helical" evidence="1">
    <location>
        <begin position="189"/>
        <end position="209"/>
    </location>
</feature>
<dbReference type="GO" id="GO:0004143">
    <property type="term" value="F:ATP-dependent diacylglycerol kinase activity"/>
    <property type="evidence" value="ECO:0007669"/>
    <property type="project" value="InterPro"/>
</dbReference>
<dbReference type="PANTHER" id="PTHR31303">
    <property type="entry name" value="CTP-DEPENDENT DIACYLGLYCEROL KINASE 1"/>
    <property type="match status" value="1"/>
</dbReference>
<feature type="transmembrane region" description="Helical" evidence="1">
    <location>
        <begin position="9"/>
        <end position="28"/>
    </location>
</feature>
<evidence type="ECO:0000313" key="2">
    <source>
        <dbReference type="EMBL" id="RSN69558.1"/>
    </source>
</evidence>
<keyword evidence="1" id="KW-0812">Transmembrane</keyword>
<gene>
    <name evidence="2" type="ORF">D9Q81_02845</name>
</gene>
<feature type="transmembrane region" description="Helical" evidence="1">
    <location>
        <begin position="156"/>
        <end position="177"/>
    </location>
</feature>
<feature type="transmembrane region" description="Helical" evidence="1">
    <location>
        <begin position="91"/>
        <end position="109"/>
    </location>
</feature>
<sequence>MIGETIRKLIHVIFSLLLAIPLFLRGYIEPGIVYGAALALGGIIYSTQVKGLPEWLKVSMQIPQVRHLEAMVESFEKLISMVERDYERRSGWLGMMSGLIGGASSYFIFGHHMIYGVLALVFVDGISAIFGMNFGRRGVPFSNKTIEGTLSGFLSFYIILIPITGKLIESLILAAASSISELYGIEDNISVPIVASAVSYFLGLPVLIYP</sequence>
<protein>
    <recommendedName>
        <fullName evidence="4">Phosphatidate cytidylyltransferase</fullName>
    </recommendedName>
</protein>
<feature type="transmembrane region" description="Helical" evidence="1">
    <location>
        <begin position="115"/>
        <end position="135"/>
    </location>
</feature>
<reference evidence="2 3" key="1">
    <citation type="submission" date="2018-10" db="EMBL/GenBank/DDBJ databases">
        <title>Co-occurring genomic capacity for anaerobic methane metabolism and dissimilatory sulfite reduction discovered in the Korarchaeota.</title>
        <authorList>
            <person name="Mckay L.J."/>
            <person name="Dlakic M."/>
            <person name="Fields M.W."/>
            <person name="Delmont T.O."/>
            <person name="Eren A.M."/>
            <person name="Jay Z.J."/>
            <person name="Klingelsmith K.B."/>
            <person name="Rusch D.B."/>
            <person name="Inskeep W.P."/>
        </authorList>
    </citation>
    <scope>NUCLEOTIDE SEQUENCE [LARGE SCALE GENOMIC DNA]</scope>
    <source>
        <strain evidence="2 3">WS</strain>
    </source>
</reference>
<dbReference type="PANTHER" id="PTHR31303:SF1">
    <property type="entry name" value="CTP-DEPENDENT DIACYLGLYCEROL KINASE 1"/>
    <property type="match status" value="1"/>
</dbReference>
<dbReference type="RefSeq" id="WP_125741140.1">
    <property type="nucleotide sequence ID" value="NZ_RCOR01000018.1"/>
</dbReference>
<evidence type="ECO:0008006" key="4">
    <source>
        <dbReference type="Google" id="ProtNLM"/>
    </source>
</evidence>
<evidence type="ECO:0000313" key="3">
    <source>
        <dbReference type="Proteomes" id="UP000278149"/>
    </source>
</evidence>
<keyword evidence="1" id="KW-0472">Membrane</keyword>
<name>A0A429G6V3_9CREN</name>
<comment type="caution">
    <text evidence="2">The sequence shown here is derived from an EMBL/GenBank/DDBJ whole genome shotgun (WGS) entry which is preliminary data.</text>
</comment>
<proteinExistence type="predicted"/>
<dbReference type="EMBL" id="RCOR01000018">
    <property type="protein sequence ID" value="RSN69558.1"/>
    <property type="molecule type" value="Genomic_DNA"/>
</dbReference>
<organism evidence="2 3">
    <name type="scientific">Candidatus Korarchaeum cryptofilum</name>
    <dbReference type="NCBI Taxonomy" id="498846"/>
    <lineage>
        <taxon>Archaea</taxon>
        <taxon>Thermoproteota</taxon>
        <taxon>Candidatus Korarchaeia</taxon>
        <taxon>Candidatus Korarchaeales</taxon>
        <taxon>Candidatus Korarchaeaceae</taxon>
        <taxon>Candidatus Korarchaeum</taxon>
    </lineage>
</organism>